<accession>K2M8I0</accession>
<keyword evidence="2" id="KW-0012">Acyltransferase</keyword>
<dbReference type="AlphaFoldDB" id="K2M8I0"/>
<comment type="caution">
    <text evidence="4">The sequence shown here is derived from an EMBL/GenBank/DDBJ whole genome shotgun (WGS) entry which is preliminary data.</text>
</comment>
<dbReference type="RefSeq" id="WP_008598881.1">
    <property type="nucleotide sequence ID" value="NZ_AMRM01000027.1"/>
</dbReference>
<dbReference type="InterPro" id="IPR000182">
    <property type="entry name" value="GNAT_dom"/>
</dbReference>
<dbReference type="Proteomes" id="UP000006786">
    <property type="component" value="Unassembled WGS sequence"/>
</dbReference>
<dbReference type="GO" id="GO:0016747">
    <property type="term" value="F:acyltransferase activity, transferring groups other than amino-acyl groups"/>
    <property type="evidence" value="ECO:0007669"/>
    <property type="project" value="InterPro"/>
</dbReference>
<dbReference type="PROSITE" id="PS51186">
    <property type="entry name" value="GNAT"/>
    <property type="match status" value="1"/>
</dbReference>
<keyword evidence="5" id="KW-1185">Reference proteome</keyword>
<protein>
    <submittedName>
        <fullName evidence="4">GCN5-like N-acetyltransferase</fullName>
    </submittedName>
</protein>
<dbReference type="STRING" id="391937.NA2_19146"/>
<sequence length="195" mass="21009">MTHEPVRIVSLSADEAARHLPALAVLLHACVHDGASVGFVLPFPPAEAEAFWRDKVLPPLRAGGRVLLVARQGERLAGTVQLVIDTPPNQPHRAEAAKLLVDPALRRRGIGRALMAALEERARAAGRSLITLDTRTGDRAEPLYVALGYATAGVIPGYCRDPFTDRLEATTIMFKALPEMLQAEPLQVISSSSAR</sequence>
<dbReference type="Gene3D" id="3.40.630.30">
    <property type="match status" value="1"/>
</dbReference>
<gene>
    <name evidence="4" type="ORF">NA2_19146</name>
</gene>
<dbReference type="Pfam" id="PF00583">
    <property type="entry name" value="Acetyltransf_1"/>
    <property type="match status" value="1"/>
</dbReference>
<dbReference type="InterPro" id="IPR016181">
    <property type="entry name" value="Acyl_CoA_acyltransferase"/>
</dbReference>
<keyword evidence="1 4" id="KW-0808">Transferase</keyword>
<dbReference type="SUPFAM" id="SSF55729">
    <property type="entry name" value="Acyl-CoA N-acyltransferases (Nat)"/>
    <property type="match status" value="1"/>
</dbReference>
<organism evidence="4 5">
    <name type="scientific">Nitratireductor pacificus pht-3B</name>
    <dbReference type="NCBI Taxonomy" id="391937"/>
    <lineage>
        <taxon>Bacteria</taxon>
        <taxon>Pseudomonadati</taxon>
        <taxon>Pseudomonadota</taxon>
        <taxon>Alphaproteobacteria</taxon>
        <taxon>Hyphomicrobiales</taxon>
        <taxon>Phyllobacteriaceae</taxon>
        <taxon>Nitratireductor</taxon>
    </lineage>
</organism>
<evidence type="ECO:0000256" key="2">
    <source>
        <dbReference type="ARBA" id="ARBA00023315"/>
    </source>
</evidence>
<proteinExistence type="predicted"/>
<evidence type="ECO:0000256" key="1">
    <source>
        <dbReference type="ARBA" id="ARBA00022679"/>
    </source>
</evidence>
<dbReference type="PANTHER" id="PTHR43877">
    <property type="entry name" value="AMINOALKYLPHOSPHONATE N-ACETYLTRANSFERASE-RELATED-RELATED"/>
    <property type="match status" value="1"/>
</dbReference>
<evidence type="ECO:0000313" key="5">
    <source>
        <dbReference type="Proteomes" id="UP000006786"/>
    </source>
</evidence>
<dbReference type="InterPro" id="IPR050832">
    <property type="entry name" value="Bact_Acetyltransf"/>
</dbReference>
<dbReference type="EMBL" id="AMRM01000027">
    <property type="protein sequence ID" value="EKF17275.1"/>
    <property type="molecule type" value="Genomic_DNA"/>
</dbReference>
<evidence type="ECO:0000313" key="4">
    <source>
        <dbReference type="EMBL" id="EKF17275.1"/>
    </source>
</evidence>
<name>K2M8I0_9HYPH</name>
<feature type="domain" description="N-acetyltransferase" evidence="3">
    <location>
        <begin position="6"/>
        <end position="178"/>
    </location>
</feature>
<reference evidence="4 5" key="1">
    <citation type="journal article" date="2012" name="J. Bacteriol.">
        <title>Genome Sequence of Nitratireductor pacificus Type Strain pht-3B.</title>
        <authorList>
            <person name="Lai Q."/>
            <person name="Li G."/>
            <person name="Shao Z."/>
        </authorList>
    </citation>
    <scope>NUCLEOTIDE SEQUENCE [LARGE SCALE GENOMIC DNA]</scope>
    <source>
        <strain evidence="5">pht-3B</strain>
    </source>
</reference>
<evidence type="ECO:0000259" key="3">
    <source>
        <dbReference type="PROSITE" id="PS51186"/>
    </source>
</evidence>
<dbReference type="OrthoDB" id="3389160at2"/>
<dbReference type="eggNOG" id="COG0456">
    <property type="taxonomic scope" value="Bacteria"/>
</dbReference>
<dbReference type="CDD" id="cd04301">
    <property type="entry name" value="NAT_SF"/>
    <property type="match status" value="1"/>
</dbReference>
<dbReference type="PATRIC" id="fig|391937.3.peg.3932"/>